<proteinExistence type="predicted"/>
<accession>A0A4Y2LSZ3</accession>
<protein>
    <submittedName>
        <fullName evidence="1">Uncharacterized protein</fullName>
    </submittedName>
</protein>
<dbReference type="AlphaFoldDB" id="A0A4Y2LSZ3"/>
<sequence>MPKPVDKSIVVEEVSKNTKGPGTSSQSRTIPNIDEIVKKINGLNLDKDLTEFLINNLQELSKLFTTKARDIKAAVRDGLIENFVIPIIDKIVRR</sequence>
<comment type="caution">
    <text evidence="1">The sequence shown here is derived from an EMBL/GenBank/DDBJ whole genome shotgun (WGS) entry which is preliminary data.</text>
</comment>
<organism evidence="1 2">
    <name type="scientific">Araneus ventricosus</name>
    <name type="common">Orbweaver spider</name>
    <name type="synonym">Epeira ventricosa</name>
    <dbReference type="NCBI Taxonomy" id="182803"/>
    <lineage>
        <taxon>Eukaryota</taxon>
        <taxon>Metazoa</taxon>
        <taxon>Ecdysozoa</taxon>
        <taxon>Arthropoda</taxon>
        <taxon>Chelicerata</taxon>
        <taxon>Arachnida</taxon>
        <taxon>Araneae</taxon>
        <taxon>Araneomorphae</taxon>
        <taxon>Entelegynae</taxon>
        <taxon>Araneoidea</taxon>
        <taxon>Araneidae</taxon>
        <taxon>Araneus</taxon>
    </lineage>
</organism>
<keyword evidence="2" id="KW-1185">Reference proteome</keyword>
<name>A0A4Y2LSZ3_ARAVE</name>
<evidence type="ECO:0000313" key="2">
    <source>
        <dbReference type="Proteomes" id="UP000499080"/>
    </source>
</evidence>
<dbReference type="EMBL" id="BGPR01006177">
    <property type="protein sequence ID" value="GBN16656.1"/>
    <property type="molecule type" value="Genomic_DNA"/>
</dbReference>
<gene>
    <name evidence="1" type="ORF">AVEN_224669_1</name>
</gene>
<reference evidence="1 2" key="1">
    <citation type="journal article" date="2019" name="Sci. Rep.">
        <title>Orb-weaving spider Araneus ventricosus genome elucidates the spidroin gene catalogue.</title>
        <authorList>
            <person name="Kono N."/>
            <person name="Nakamura H."/>
            <person name="Ohtoshi R."/>
            <person name="Moran D.A.P."/>
            <person name="Shinohara A."/>
            <person name="Yoshida Y."/>
            <person name="Fujiwara M."/>
            <person name="Mori M."/>
            <person name="Tomita M."/>
            <person name="Arakawa K."/>
        </authorList>
    </citation>
    <scope>NUCLEOTIDE SEQUENCE [LARGE SCALE GENOMIC DNA]</scope>
</reference>
<dbReference type="Proteomes" id="UP000499080">
    <property type="component" value="Unassembled WGS sequence"/>
</dbReference>
<evidence type="ECO:0000313" key="1">
    <source>
        <dbReference type="EMBL" id="GBN16656.1"/>
    </source>
</evidence>